<keyword evidence="2" id="KW-1185">Reference proteome</keyword>
<comment type="caution">
    <text evidence="1">The sequence shown here is derived from an EMBL/GenBank/DDBJ whole genome shotgun (WGS) entry which is preliminary data.</text>
</comment>
<gene>
    <name evidence="1" type="ORF">HS088_TW11G00818</name>
</gene>
<proteinExistence type="predicted"/>
<organism evidence="1 2">
    <name type="scientific">Tripterygium wilfordii</name>
    <name type="common">Thunder God vine</name>
    <dbReference type="NCBI Taxonomy" id="458696"/>
    <lineage>
        <taxon>Eukaryota</taxon>
        <taxon>Viridiplantae</taxon>
        <taxon>Streptophyta</taxon>
        <taxon>Embryophyta</taxon>
        <taxon>Tracheophyta</taxon>
        <taxon>Spermatophyta</taxon>
        <taxon>Magnoliopsida</taxon>
        <taxon>eudicotyledons</taxon>
        <taxon>Gunneridae</taxon>
        <taxon>Pentapetalae</taxon>
        <taxon>rosids</taxon>
        <taxon>fabids</taxon>
        <taxon>Celastrales</taxon>
        <taxon>Celastraceae</taxon>
        <taxon>Tripterygium</taxon>
    </lineage>
</organism>
<dbReference type="InParanoid" id="A0A7J7D321"/>
<evidence type="ECO:0000313" key="2">
    <source>
        <dbReference type="Proteomes" id="UP000593562"/>
    </source>
</evidence>
<reference evidence="1 2" key="1">
    <citation type="journal article" date="2020" name="Nat. Commun.">
        <title>Genome of Tripterygium wilfordii and identification of cytochrome P450 involved in triptolide biosynthesis.</title>
        <authorList>
            <person name="Tu L."/>
            <person name="Su P."/>
            <person name="Zhang Z."/>
            <person name="Gao L."/>
            <person name="Wang J."/>
            <person name="Hu T."/>
            <person name="Zhou J."/>
            <person name="Zhang Y."/>
            <person name="Zhao Y."/>
            <person name="Liu Y."/>
            <person name="Song Y."/>
            <person name="Tong Y."/>
            <person name="Lu Y."/>
            <person name="Yang J."/>
            <person name="Xu C."/>
            <person name="Jia M."/>
            <person name="Peters R.J."/>
            <person name="Huang L."/>
            <person name="Gao W."/>
        </authorList>
    </citation>
    <scope>NUCLEOTIDE SEQUENCE [LARGE SCALE GENOMIC DNA]</scope>
    <source>
        <strain evidence="2">cv. XIE 37</strain>
        <tissue evidence="1">Leaf</tissue>
    </source>
</reference>
<evidence type="ECO:0000313" key="1">
    <source>
        <dbReference type="EMBL" id="KAF5740740.1"/>
    </source>
</evidence>
<accession>A0A7J7D321</accession>
<protein>
    <submittedName>
        <fullName evidence="1">Uncharacterized protein</fullName>
    </submittedName>
</protein>
<name>A0A7J7D321_TRIWF</name>
<dbReference type="AlphaFoldDB" id="A0A7J7D321"/>
<dbReference type="EMBL" id="JAAARO010000011">
    <property type="protein sequence ID" value="KAF5740740.1"/>
    <property type="molecule type" value="Genomic_DNA"/>
</dbReference>
<dbReference type="Proteomes" id="UP000593562">
    <property type="component" value="Unassembled WGS sequence"/>
</dbReference>
<sequence>MNSIIIANQGMTILGFGICGQAKIGNFIFGQIIGPPPCFGAIYGDHQAGGVYWVDKKMPNDYCTNGKHCTWKVQDDGIYLFVTERGVFIKWYDWPLTTMQKYVSSSTSYSQLHYDNRKKLKLKITKRESAIDRAALNQKFLATTERN</sequence>